<keyword evidence="1" id="KW-0175">Coiled coil</keyword>
<dbReference type="OrthoDB" id="97058at2759"/>
<name>A0A9Q3EHL7_9BASI</name>
<sequence>MVKFNIELIEKFKLNGGNFLDWKIRMKSILRMKRLYSLVLGIEDPVITAKLNKLDPEQKALAFEIICINCDVKIAGQFSAEANNDPALLWTSIDNFYQPKTIQNQMMYLNRIFSTYLPKTKLEEALNKHLENTRQLCSLIDDKTTKPSILLDSVVAMWAIINLPNKFKNTGELWLKKCEIEKRTPSLKDTIEELRSYIQRTKENIENSKALAAQLKENIPSNQRCSNNFHNPQAKHSEEDCWKLHPEKRPKNSENTVKALLAVNRSANLSSFVLNSGATTSMVNHLKYFQEITMQTETIELADVSVIEALGTGTISSLCLKTPSISQN</sequence>
<protein>
    <submittedName>
        <fullName evidence="2">Uncharacterized protein</fullName>
    </submittedName>
</protein>
<feature type="coiled-coil region" evidence="1">
    <location>
        <begin position="191"/>
        <end position="218"/>
    </location>
</feature>
<gene>
    <name evidence="2" type="ORF">O181_058788</name>
</gene>
<proteinExistence type="predicted"/>
<dbReference type="EMBL" id="AVOT02027088">
    <property type="protein sequence ID" value="MBW0519073.1"/>
    <property type="molecule type" value="Genomic_DNA"/>
</dbReference>
<comment type="caution">
    <text evidence="2">The sequence shown here is derived from an EMBL/GenBank/DDBJ whole genome shotgun (WGS) entry which is preliminary data.</text>
</comment>
<evidence type="ECO:0000313" key="3">
    <source>
        <dbReference type="Proteomes" id="UP000765509"/>
    </source>
</evidence>
<dbReference type="Proteomes" id="UP000765509">
    <property type="component" value="Unassembled WGS sequence"/>
</dbReference>
<accession>A0A9Q3EHL7</accession>
<organism evidence="2 3">
    <name type="scientific">Austropuccinia psidii MF-1</name>
    <dbReference type="NCBI Taxonomy" id="1389203"/>
    <lineage>
        <taxon>Eukaryota</taxon>
        <taxon>Fungi</taxon>
        <taxon>Dikarya</taxon>
        <taxon>Basidiomycota</taxon>
        <taxon>Pucciniomycotina</taxon>
        <taxon>Pucciniomycetes</taxon>
        <taxon>Pucciniales</taxon>
        <taxon>Sphaerophragmiaceae</taxon>
        <taxon>Austropuccinia</taxon>
    </lineage>
</organism>
<evidence type="ECO:0000256" key="1">
    <source>
        <dbReference type="SAM" id="Coils"/>
    </source>
</evidence>
<reference evidence="2" key="1">
    <citation type="submission" date="2021-03" db="EMBL/GenBank/DDBJ databases">
        <title>Draft genome sequence of rust myrtle Austropuccinia psidii MF-1, a brazilian biotype.</title>
        <authorList>
            <person name="Quecine M.C."/>
            <person name="Pachon D.M.R."/>
            <person name="Bonatelli M.L."/>
            <person name="Correr F.H."/>
            <person name="Franceschini L.M."/>
            <person name="Leite T.F."/>
            <person name="Margarido G.R.A."/>
            <person name="Almeida C.A."/>
            <person name="Ferrarezi J.A."/>
            <person name="Labate C.A."/>
        </authorList>
    </citation>
    <scope>NUCLEOTIDE SEQUENCE</scope>
    <source>
        <strain evidence="2">MF-1</strain>
    </source>
</reference>
<dbReference type="AlphaFoldDB" id="A0A9Q3EHL7"/>
<keyword evidence="3" id="KW-1185">Reference proteome</keyword>
<evidence type="ECO:0000313" key="2">
    <source>
        <dbReference type="EMBL" id="MBW0519073.1"/>
    </source>
</evidence>